<gene>
    <name evidence="3" type="ORF">BST13_31255</name>
</gene>
<evidence type="ECO:0000259" key="2">
    <source>
        <dbReference type="Pfam" id="PF00857"/>
    </source>
</evidence>
<reference evidence="3 4" key="1">
    <citation type="submission" date="2017-02" db="EMBL/GenBank/DDBJ databases">
        <title>The new phylogeny of genus Mycobacterium.</title>
        <authorList>
            <person name="Tortoli E."/>
            <person name="Trovato A."/>
            <person name="Cirillo D.M."/>
        </authorList>
    </citation>
    <scope>NUCLEOTIDE SEQUENCE [LARGE SCALE GENOMIC DNA]</scope>
    <source>
        <strain evidence="3 4">RW6</strain>
    </source>
</reference>
<dbReference type="PANTHER" id="PTHR43540:SF6">
    <property type="entry name" value="ISOCHORISMATASE-LIKE DOMAIN-CONTAINING PROTEIN"/>
    <property type="match status" value="1"/>
</dbReference>
<dbReference type="EMBL" id="MVHF01000047">
    <property type="protein sequence ID" value="ORA27014.1"/>
    <property type="molecule type" value="Genomic_DNA"/>
</dbReference>
<dbReference type="Proteomes" id="UP000192448">
    <property type="component" value="Unassembled WGS sequence"/>
</dbReference>
<sequence>MSDTALLIIDMFNDYRHEDADQLAANVAEILGPLQRLQHAARDQRAVDIVYINDNHGDFNASGRDIVRSAQDGRYPELVDPLLPTDGSAFLTKVRHSVFYATALDYLLQRMGTKTLILAGQVTEQCILYSALDGYLRHFDVVIPSDAVAHIDEDLGTAALEMMRRNMNARITDSAHCLPRACDSDIAQR</sequence>
<dbReference type="SUPFAM" id="SSF52499">
    <property type="entry name" value="Isochorismatase-like hydrolases"/>
    <property type="match status" value="1"/>
</dbReference>
<feature type="domain" description="Isochorismatase-like" evidence="2">
    <location>
        <begin position="4"/>
        <end position="175"/>
    </location>
</feature>
<dbReference type="OrthoDB" id="4305745at2"/>
<dbReference type="InterPro" id="IPR036380">
    <property type="entry name" value="Isochorismatase-like_sf"/>
</dbReference>
<protein>
    <submittedName>
        <fullName evidence="3">Isochorismatase</fullName>
    </submittedName>
</protein>
<dbReference type="InterPro" id="IPR050272">
    <property type="entry name" value="Isochorismatase-like_hydrls"/>
</dbReference>
<dbReference type="CDD" id="cd00431">
    <property type="entry name" value="cysteine_hydrolases"/>
    <property type="match status" value="1"/>
</dbReference>
<evidence type="ECO:0000256" key="1">
    <source>
        <dbReference type="ARBA" id="ARBA00022801"/>
    </source>
</evidence>
<keyword evidence="4" id="KW-1185">Reference proteome</keyword>
<dbReference type="PANTHER" id="PTHR43540">
    <property type="entry name" value="PEROXYUREIDOACRYLATE/UREIDOACRYLATE AMIDOHYDROLASE-RELATED"/>
    <property type="match status" value="1"/>
</dbReference>
<dbReference type="STRING" id="1927124.BST13_31255"/>
<name>A0A1X0AAG3_9MYCO</name>
<accession>A0A1X0AAG3</accession>
<dbReference type="Pfam" id="PF00857">
    <property type="entry name" value="Isochorismatase"/>
    <property type="match status" value="1"/>
</dbReference>
<dbReference type="Gene3D" id="3.40.50.850">
    <property type="entry name" value="Isochorismatase-like"/>
    <property type="match status" value="1"/>
</dbReference>
<proteinExistence type="predicted"/>
<dbReference type="GO" id="GO:0016787">
    <property type="term" value="F:hydrolase activity"/>
    <property type="evidence" value="ECO:0007669"/>
    <property type="project" value="UniProtKB-KW"/>
</dbReference>
<organism evidence="3 4">
    <name type="scientific">Mycobacterium aquaticum</name>
    <dbReference type="NCBI Taxonomy" id="1927124"/>
    <lineage>
        <taxon>Bacteria</taxon>
        <taxon>Bacillati</taxon>
        <taxon>Actinomycetota</taxon>
        <taxon>Actinomycetes</taxon>
        <taxon>Mycobacteriales</taxon>
        <taxon>Mycobacteriaceae</taxon>
        <taxon>Mycobacterium</taxon>
    </lineage>
</organism>
<dbReference type="RefSeq" id="WP_083169051.1">
    <property type="nucleotide sequence ID" value="NZ_MVHF01000047.1"/>
</dbReference>
<dbReference type="InterPro" id="IPR000868">
    <property type="entry name" value="Isochorismatase-like_dom"/>
</dbReference>
<evidence type="ECO:0000313" key="3">
    <source>
        <dbReference type="EMBL" id="ORA27014.1"/>
    </source>
</evidence>
<comment type="caution">
    <text evidence="3">The sequence shown here is derived from an EMBL/GenBank/DDBJ whole genome shotgun (WGS) entry which is preliminary data.</text>
</comment>
<evidence type="ECO:0000313" key="4">
    <source>
        <dbReference type="Proteomes" id="UP000192448"/>
    </source>
</evidence>
<keyword evidence="1" id="KW-0378">Hydrolase</keyword>
<dbReference type="AlphaFoldDB" id="A0A1X0AAG3"/>